<keyword evidence="2" id="KW-1133">Transmembrane helix</keyword>
<feature type="region of interest" description="Disordered" evidence="1">
    <location>
        <begin position="115"/>
        <end position="183"/>
    </location>
</feature>
<protein>
    <submittedName>
        <fullName evidence="3">Predicted 5' DNA nuclease, flap endonuclease-1-like, helix-3-turn-helix (H3TH) domain</fullName>
    </submittedName>
</protein>
<feature type="transmembrane region" description="Helical" evidence="2">
    <location>
        <begin position="12"/>
        <end position="31"/>
    </location>
</feature>
<dbReference type="EMBL" id="FOYI01000001">
    <property type="protein sequence ID" value="SFQ94725.1"/>
    <property type="molecule type" value="Genomic_DNA"/>
</dbReference>
<evidence type="ECO:0000313" key="4">
    <source>
        <dbReference type="Proteomes" id="UP000199302"/>
    </source>
</evidence>
<evidence type="ECO:0000256" key="2">
    <source>
        <dbReference type="SAM" id="Phobius"/>
    </source>
</evidence>
<keyword evidence="2" id="KW-0812">Transmembrane</keyword>
<evidence type="ECO:0000313" key="3">
    <source>
        <dbReference type="EMBL" id="SFQ94725.1"/>
    </source>
</evidence>
<gene>
    <name evidence="3" type="ORF">SAMN04515673_10186</name>
</gene>
<feature type="compositionally biased region" description="Low complexity" evidence="1">
    <location>
        <begin position="149"/>
        <end position="164"/>
    </location>
</feature>
<dbReference type="Proteomes" id="UP000199302">
    <property type="component" value="Unassembled WGS sequence"/>
</dbReference>
<feature type="transmembrane region" description="Helical" evidence="2">
    <location>
        <begin position="37"/>
        <end position="57"/>
    </location>
</feature>
<name>A0A1I6CNH3_9RHOB</name>
<reference evidence="3 4" key="1">
    <citation type="submission" date="2016-10" db="EMBL/GenBank/DDBJ databases">
        <authorList>
            <person name="de Groot N.N."/>
        </authorList>
    </citation>
    <scope>NUCLEOTIDE SEQUENCE [LARGE SCALE GENOMIC DNA]</scope>
    <source>
        <strain evidence="4">KMM 9023,NRIC 0796,JCM 17311,KCTC 23692</strain>
    </source>
</reference>
<keyword evidence="3" id="KW-0255">Endonuclease</keyword>
<dbReference type="Gene3D" id="1.10.150.20">
    <property type="entry name" value="5' to 3' exonuclease, C-terminal subdomain"/>
    <property type="match status" value="1"/>
</dbReference>
<proteinExistence type="predicted"/>
<keyword evidence="4" id="KW-1185">Reference proteome</keyword>
<organism evidence="3 4">
    <name type="scientific">Poseidonocella sedimentorum</name>
    <dbReference type="NCBI Taxonomy" id="871652"/>
    <lineage>
        <taxon>Bacteria</taxon>
        <taxon>Pseudomonadati</taxon>
        <taxon>Pseudomonadota</taxon>
        <taxon>Alphaproteobacteria</taxon>
        <taxon>Rhodobacterales</taxon>
        <taxon>Roseobacteraceae</taxon>
        <taxon>Poseidonocella</taxon>
    </lineage>
</organism>
<keyword evidence="3" id="KW-0540">Nuclease</keyword>
<sequence length="247" mass="26076">MFGSNDAMKCQFKCWVLAALAGILWAILQAAVFGSTWTLGVFVGLLVCIGFGLYLTSKYCSSVATLRAADPVDPDLPVATEPSAGGMPHKDVSAVQDMEDEATMSAPTVATVATVEGRPQGGAPAEAGDDAVGDWREEQPGRPVDGESDTAPEPAESEPAGSEEIGQRPAALSAPREGGADDLKRIKGVGPKLETLLHSLGFYHFDQVAAWTPDEVAWVDQNLEGFKGRVSRDDWVGQARAFAEAQN</sequence>
<keyword evidence="3" id="KW-0378">Hydrolase</keyword>
<dbReference type="GO" id="GO:0004519">
    <property type="term" value="F:endonuclease activity"/>
    <property type="evidence" value="ECO:0007669"/>
    <property type="project" value="UniProtKB-KW"/>
</dbReference>
<dbReference type="STRING" id="871652.SAMN04515673_10186"/>
<evidence type="ECO:0000256" key="1">
    <source>
        <dbReference type="SAM" id="MobiDB-lite"/>
    </source>
</evidence>
<dbReference type="AlphaFoldDB" id="A0A1I6CNH3"/>
<keyword evidence="2" id="KW-0472">Membrane</keyword>
<dbReference type="RefSeq" id="WP_425439374.1">
    <property type="nucleotide sequence ID" value="NZ_FOYI01000001.1"/>
</dbReference>
<accession>A0A1I6CNH3</accession>